<dbReference type="Proteomes" id="UP000037460">
    <property type="component" value="Unassembled WGS sequence"/>
</dbReference>
<dbReference type="PANTHER" id="PTHR31913">
    <property type="entry name" value="VACUOLAR IMPORT AND DEGRADATION PROTEIN 27"/>
    <property type="match status" value="1"/>
</dbReference>
<dbReference type="AlphaFoldDB" id="A0A0M0JIA6"/>
<dbReference type="InterPro" id="IPR013863">
    <property type="entry name" value="VID27_C"/>
</dbReference>
<dbReference type="PANTHER" id="PTHR31913:SF0">
    <property type="entry name" value="VACUOLAR IMPORT AND DEGRADATION PROTEIN 27"/>
    <property type="match status" value="1"/>
</dbReference>
<dbReference type="Gene3D" id="2.130.10.10">
    <property type="entry name" value="YVTN repeat-like/Quinoprotein amine dehydrogenase"/>
    <property type="match status" value="1"/>
</dbReference>
<evidence type="ECO:0000313" key="2">
    <source>
        <dbReference type="EMBL" id="KOO26220.1"/>
    </source>
</evidence>
<sequence length="322" mass="34907">MATPVRQQTLDAGPRGGANLEAMSALSTGTKGKIQFYKGDADGTPIGSHNVYDIKGNKQSVGMVQTWNQCTNMIMTSLDKPESLLVMDTEKGAVHAELDIKRQQRNWKMSIDSVTPMQKFEQYRPTQEIMLFGLGDGGQTVFQLHHDARAGENIEEHVIRADSHRKYKSYTFSCHAQTRGGNLVLGRTDGAVALYDAIMQSETASCVLDGMPGPVTSIDVSADGSMVCWTTPEFVFFTSPSAEHWTKEWKKSMGKPALKAWDALAAAKEGDAPPPGILYGTATSMAGMGAAVSRHMTVQSGANGEDLDIVALEGEIVRSLRF</sequence>
<accession>A0A0M0JIA6</accession>
<comment type="caution">
    <text evidence="2">The sequence shown here is derived from an EMBL/GenBank/DDBJ whole genome shotgun (WGS) entry which is preliminary data.</text>
</comment>
<dbReference type="GO" id="GO:0005737">
    <property type="term" value="C:cytoplasm"/>
    <property type="evidence" value="ECO:0007669"/>
    <property type="project" value="TreeGrafter"/>
</dbReference>
<dbReference type="OrthoDB" id="10251113at2759"/>
<protein>
    <submittedName>
        <fullName evidence="2">Cytoplasm protein</fullName>
    </submittedName>
</protein>
<name>A0A0M0JIA6_9EUKA</name>
<dbReference type="InterPro" id="IPR040458">
    <property type="entry name" value="Vid27"/>
</dbReference>
<proteinExistence type="predicted"/>
<evidence type="ECO:0000313" key="3">
    <source>
        <dbReference type="Proteomes" id="UP000037460"/>
    </source>
</evidence>
<dbReference type="SUPFAM" id="SSF50978">
    <property type="entry name" value="WD40 repeat-like"/>
    <property type="match status" value="1"/>
</dbReference>
<evidence type="ECO:0000259" key="1">
    <source>
        <dbReference type="Pfam" id="PF08553"/>
    </source>
</evidence>
<dbReference type="GO" id="GO:0005634">
    <property type="term" value="C:nucleus"/>
    <property type="evidence" value="ECO:0007669"/>
    <property type="project" value="TreeGrafter"/>
</dbReference>
<keyword evidence="3" id="KW-1185">Reference proteome</keyword>
<dbReference type="InterPro" id="IPR036322">
    <property type="entry name" value="WD40_repeat_dom_sf"/>
</dbReference>
<dbReference type="EMBL" id="JWZX01002880">
    <property type="protein sequence ID" value="KOO26220.1"/>
    <property type="molecule type" value="Genomic_DNA"/>
</dbReference>
<dbReference type="Pfam" id="PF08553">
    <property type="entry name" value="VID27"/>
    <property type="match status" value="1"/>
</dbReference>
<organism evidence="2 3">
    <name type="scientific">Chrysochromulina tobinii</name>
    <dbReference type="NCBI Taxonomy" id="1460289"/>
    <lineage>
        <taxon>Eukaryota</taxon>
        <taxon>Haptista</taxon>
        <taxon>Haptophyta</taxon>
        <taxon>Prymnesiophyceae</taxon>
        <taxon>Prymnesiales</taxon>
        <taxon>Chrysochromulinaceae</taxon>
        <taxon>Chrysochromulina</taxon>
    </lineage>
</organism>
<feature type="domain" description="Vacuolar import/degradation Vid27 C-terminal" evidence="1">
    <location>
        <begin position="50"/>
        <end position="236"/>
    </location>
</feature>
<gene>
    <name evidence="2" type="ORF">Ctob_002910</name>
</gene>
<reference evidence="3" key="1">
    <citation type="journal article" date="2015" name="PLoS Genet.">
        <title>Genome Sequence and Transcriptome Analyses of Chrysochromulina tobin: Metabolic Tools for Enhanced Algal Fitness in the Prominent Order Prymnesiales (Haptophyceae).</title>
        <authorList>
            <person name="Hovde B.T."/>
            <person name="Deodato C.R."/>
            <person name="Hunsperger H.M."/>
            <person name="Ryken S.A."/>
            <person name="Yost W."/>
            <person name="Jha R.K."/>
            <person name="Patterson J."/>
            <person name="Monnat R.J. Jr."/>
            <person name="Barlow S.B."/>
            <person name="Starkenburg S.R."/>
            <person name="Cattolico R.A."/>
        </authorList>
    </citation>
    <scope>NUCLEOTIDE SEQUENCE</scope>
    <source>
        <strain evidence="3">CCMP291</strain>
    </source>
</reference>
<dbReference type="InterPro" id="IPR015943">
    <property type="entry name" value="WD40/YVTN_repeat-like_dom_sf"/>
</dbReference>